<protein>
    <submittedName>
        <fullName evidence="1">Uncharacterized protein</fullName>
    </submittedName>
</protein>
<organism evidence="1 2">
    <name type="scientific">Clostridium botulinum</name>
    <dbReference type="NCBI Taxonomy" id="1491"/>
    <lineage>
        <taxon>Bacteria</taxon>
        <taxon>Bacillati</taxon>
        <taxon>Bacillota</taxon>
        <taxon>Clostridia</taxon>
        <taxon>Eubacteriales</taxon>
        <taxon>Clostridiaceae</taxon>
        <taxon>Clostridium</taxon>
    </lineage>
</organism>
<accession>A0A0L9YA78</accession>
<evidence type="ECO:0000313" key="1">
    <source>
        <dbReference type="EMBL" id="NFF87631.1"/>
    </source>
</evidence>
<dbReference type="Proteomes" id="UP000476820">
    <property type="component" value="Unassembled WGS sequence"/>
</dbReference>
<evidence type="ECO:0000313" key="2">
    <source>
        <dbReference type="Proteomes" id="UP000476820"/>
    </source>
</evidence>
<proteinExistence type="predicted"/>
<sequence length="78" mass="9240">MNSKNLLNILISLPYTNYEEYGLIISYADIFNKLKYEYNFDNSDLLIYMLNDLEHSNLIKNIKQTDFDENLIIGVKIK</sequence>
<gene>
    <name evidence="1" type="ORF">FC774_07055</name>
</gene>
<dbReference type="AlphaFoldDB" id="A0A0L9YA78"/>
<dbReference type="RefSeq" id="WP_053342009.1">
    <property type="nucleotide sequence ID" value="NZ_JACBEK010000004.1"/>
</dbReference>
<reference evidence="1 2" key="1">
    <citation type="submission" date="2019-04" db="EMBL/GenBank/DDBJ databases">
        <title>Genome sequencing of Clostridium botulinum Groups I-IV and Clostridium butyricum.</title>
        <authorList>
            <person name="Brunt J."/>
            <person name="Van Vliet A.H.M."/>
            <person name="Stringer S.C."/>
            <person name="Carter A.T."/>
            <person name="Peck M.W."/>
        </authorList>
    </citation>
    <scope>NUCLEOTIDE SEQUENCE [LARGE SCALE GENOMIC DNA]</scope>
    <source>
        <strain evidence="1 2">1605</strain>
    </source>
</reference>
<dbReference type="EMBL" id="SWOV01000014">
    <property type="protein sequence ID" value="NFF87631.1"/>
    <property type="molecule type" value="Genomic_DNA"/>
</dbReference>
<comment type="caution">
    <text evidence="1">The sequence shown here is derived from an EMBL/GenBank/DDBJ whole genome shotgun (WGS) entry which is preliminary data.</text>
</comment>
<name>A0A0L9YA78_CLOBO</name>